<feature type="compositionally biased region" description="Polar residues" evidence="1">
    <location>
        <begin position="666"/>
        <end position="684"/>
    </location>
</feature>
<organism evidence="2 3">
    <name type="scientific">Plectosphaerella plurivora</name>
    <dbReference type="NCBI Taxonomy" id="936078"/>
    <lineage>
        <taxon>Eukaryota</taxon>
        <taxon>Fungi</taxon>
        <taxon>Dikarya</taxon>
        <taxon>Ascomycota</taxon>
        <taxon>Pezizomycotina</taxon>
        <taxon>Sordariomycetes</taxon>
        <taxon>Hypocreomycetidae</taxon>
        <taxon>Glomerellales</taxon>
        <taxon>Plectosphaerellaceae</taxon>
        <taxon>Plectosphaerella</taxon>
    </lineage>
</organism>
<feature type="region of interest" description="Disordered" evidence="1">
    <location>
        <begin position="372"/>
        <end position="400"/>
    </location>
</feature>
<proteinExistence type="predicted"/>
<keyword evidence="3" id="KW-1185">Reference proteome</keyword>
<feature type="region of interest" description="Disordered" evidence="1">
    <location>
        <begin position="568"/>
        <end position="588"/>
    </location>
</feature>
<dbReference type="EMBL" id="JAGSXJ010000034">
    <property type="protein sequence ID" value="KAH6668097.1"/>
    <property type="molecule type" value="Genomic_DNA"/>
</dbReference>
<gene>
    <name evidence="2" type="ORF">F5X68DRAFT_194965</name>
</gene>
<dbReference type="Proteomes" id="UP000770015">
    <property type="component" value="Unassembled WGS sequence"/>
</dbReference>
<sequence length="711" mass="78111">MSGQGPSNQPPRPTASELAGSLIAFEFDHDTDSTTHETIQQQPIITAPLALMHHPTTPVSGNPSSQHALSSAAAAPATWSLASNVDRDGIVQHPAPRVVLVDFVPDVGSSNLGPGFTANIDLAAWFPGNQLVVPRTPPTDPFLARIVEKKRINLEALRRRMDWEKDSVRLLSNWMKANPVIAVDLCCLWRAICSVSWTVSTWNNRLTKSKCPVEVFLKLLKALKIADSGYLKEHLGIFVMALAGGATSLFKDVLGVYDSSSVSLLRGMGNKLPGTDHYISRLHYYGAEGHAASGFGEVLSMWGFRIKYPRTHDYLQDVLSRTPPGDSAQRLQLYAHTNYVDTDDSVSDNGIFQTRKRPRENLDQLEKHVQSIQPARSVQPVVSHSWSDPSQPAQSTQSRHPVPFAQPVQFIPADDASQPAQPVQPGVGNWAQNLFAGARSTPEQQPVMSEKAKGKQKAVEPVDTDKVSKRQRHEQVASHYTTDGRTGQTTGFAPLGHAEIRMNLGTETQIESAAAPSQIGLYEYGSLGGTGQTVQLQEQTASSSELAKLVQELTERIKSLEKQNKDLTEEKRDLTEEKRDLKKQNKGMSKQIKGLFEQKSGLVRQDKRKTEQIKNLAKQNESQAEYIKSLTGTDESAHTWRNHTAVPVVQQRTHPDIAQVPVATVPHSSMANAVQPEMTSQLDPRTQAAVELESEHSPSYGPSDTDSSDES</sequence>
<feature type="region of interest" description="Disordered" evidence="1">
    <location>
        <begin position="666"/>
        <end position="711"/>
    </location>
</feature>
<comment type="caution">
    <text evidence="2">The sequence shown here is derived from an EMBL/GenBank/DDBJ whole genome shotgun (WGS) entry which is preliminary data.</text>
</comment>
<feature type="compositionally biased region" description="Basic and acidic residues" evidence="1">
    <location>
        <begin position="450"/>
        <end position="476"/>
    </location>
</feature>
<accession>A0A9P8V288</accession>
<evidence type="ECO:0000256" key="1">
    <source>
        <dbReference type="SAM" id="MobiDB-lite"/>
    </source>
</evidence>
<feature type="region of interest" description="Disordered" evidence="1">
    <location>
        <begin position="442"/>
        <end position="490"/>
    </location>
</feature>
<evidence type="ECO:0000313" key="3">
    <source>
        <dbReference type="Proteomes" id="UP000770015"/>
    </source>
</evidence>
<feature type="compositionally biased region" description="Polar residues" evidence="1">
    <location>
        <begin position="478"/>
        <end position="490"/>
    </location>
</feature>
<feature type="compositionally biased region" description="Polar residues" evidence="1">
    <location>
        <begin position="372"/>
        <end position="399"/>
    </location>
</feature>
<evidence type="ECO:0000313" key="2">
    <source>
        <dbReference type="EMBL" id="KAH6668097.1"/>
    </source>
</evidence>
<dbReference type="AlphaFoldDB" id="A0A9P8V288"/>
<feature type="compositionally biased region" description="Basic and acidic residues" evidence="1">
    <location>
        <begin position="568"/>
        <end position="583"/>
    </location>
</feature>
<reference evidence="2" key="1">
    <citation type="journal article" date="2021" name="Nat. Commun.">
        <title>Genetic determinants of endophytism in the Arabidopsis root mycobiome.</title>
        <authorList>
            <person name="Mesny F."/>
            <person name="Miyauchi S."/>
            <person name="Thiergart T."/>
            <person name="Pickel B."/>
            <person name="Atanasova L."/>
            <person name="Karlsson M."/>
            <person name="Huettel B."/>
            <person name="Barry K.W."/>
            <person name="Haridas S."/>
            <person name="Chen C."/>
            <person name="Bauer D."/>
            <person name="Andreopoulos W."/>
            <person name="Pangilinan J."/>
            <person name="LaButti K."/>
            <person name="Riley R."/>
            <person name="Lipzen A."/>
            <person name="Clum A."/>
            <person name="Drula E."/>
            <person name="Henrissat B."/>
            <person name="Kohler A."/>
            <person name="Grigoriev I.V."/>
            <person name="Martin F.M."/>
            <person name="Hacquard S."/>
        </authorList>
    </citation>
    <scope>NUCLEOTIDE SEQUENCE</scope>
    <source>
        <strain evidence="2">MPI-SDFR-AT-0117</strain>
    </source>
</reference>
<protein>
    <submittedName>
        <fullName evidence="2">Uncharacterized protein</fullName>
    </submittedName>
</protein>
<name>A0A9P8V288_9PEZI</name>